<evidence type="ECO:0000313" key="2">
    <source>
        <dbReference type="Proteomes" id="UP000324800"/>
    </source>
</evidence>
<reference evidence="1 2" key="1">
    <citation type="submission" date="2019-03" db="EMBL/GenBank/DDBJ databases">
        <title>Single cell metagenomics reveals metabolic interactions within the superorganism composed of flagellate Streblomastix strix and complex community of Bacteroidetes bacteria on its surface.</title>
        <authorList>
            <person name="Treitli S.C."/>
            <person name="Kolisko M."/>
            <person name="Husnik F."/>
            <person name="Keeling P."/>
            <person name="Hampl V."/>
        </authorList>
    </citation>
    <scope>NUCLEOTIDE SEQUENCE [LARGE SCALE GENOMIC DNA]</scope>
    <source>
        <strain evidence="1">ST1C</strain>
    </source>
</reference>
<proteinExistence type="predicted"/>
<dbReference type="AlphaFoldDB" id="A0A5J4UDM0"/>
<name>A0A5J4UDM0_9EUKA</name>
<dbReference type="EMBL" id="SNRW01017462">
    <property type="protein sequence ID" value="KAA6368324.1"/>
    <property type="molecule type" value="Genomic_DNA"/>
</dbReference>
<comment type="caution">
    <text evidence="1">The sequence shown here is derived from an EMBL/GenBank/DDBJ whole genome shotgun (WGS) entry which is preliminary data.</text>
</comment>
<organism evidence="1 2">
    <name type="scientific">Streblomastix strix</name>
    <dbReference type="NCBI Taxonomy" id="222440"/>
    <lineage>
        <taxon>Eukaryota</taxon>
        <taxon>Metamonada</taxon>
        <taxon>Preaxostyla</taxon>
        <taxon>Oxymonadida</taxon>
        <taxon>Streblomastigidae</taxon>
        <taxon>Streblomastix</taxon>
    </lineage>
</organism>
<accession>A0A5J4UDM0</accession>
<dbReference type="Proteomes" id="UP000324800">
    <property type="component" value="Unassembled WGS sequence"/>
</dbReference>
<protein>
    <submittedName>
        <fullName evidence="1">Uncharacterized protein</fullName>
    </submittedName>
</protein>
<gene>
    <name evidence="1" type="ORF">EZS28_036150</name>
</gene>
<evidence type="ECO:0000313" key="1">
    <source>
        <dbReference type="EMBL" id="KAA6368324.1"/>
    </source>
</evidence>
<sequence>MNKSTYQGRISEYLDEIDDEAIVVEEYIGYEFENLYYDDNNFYFYNGVQYRKLYLNKCKRGSLYVSVTDVENKRRRIFLSKFKKIRDLD</sequence>